<dbReference type="SUPFAM" id="SSF56935">
    <property type="entry name" value="Porins"/>
    <property type="match status" value="1"/>
</dbReference>
<evidence type="ECO:0008006" key="4">
    <source>
        <dbReference type="Google" id="ProtNLM"/>
    </source>
</evidence>
<feature type="signal peptide" evidence="1">
    <location>
        <begin position="1"/>
        <end position="19"/>
    </location>
</feature>
<evidence type="ECO:0000313" key="2">
    <source>
        <dbReference type="EMBL" id="OBX79797.1"/>
    </source>
</evidence>
<proteinExistence type="predicted"/>
<dbReference type="RefSeq" id="WP_067235725.1">
    <property type="nucleotide sequence ID" value="NZ_LZMZ01000010.1"/>
</dbReference>
<evidence type="ECO:0000256" key="1">
    <source>
        <dbReference type="SAM" id="SignalP"/>
    </source>
</evidence>
<protein>
    <recommendedName>
        <fullName evidence="4">Porin</fullName>
    </recommendedName>
</protein>
<organism evidence="2 3">
    <name type="scientific">Faucicola atlantae</name>
    <dbReference type="NCBI Taxonomy" id="34059"/>
    <lineage>
        <taxon>Bacteria</taxon>
        <taxon>Pseudomonadati</taxon>
        <taxon>Pseudomonadota</taxon>
        <taxon>Gammaproteobacteria</taxon>
        <taxon>Moraxellales</taxon>
        <taxon>Moraxellaceae</taxon>
        <taxon>Faucicola</taxon>
    </lineage>
</organism>
<gene>
    <name evidence="2" type="ORF">A9308_05250</name>
</gene>
<name>A0A1B8QDS0_9GAMM</name>
<comment type="caution">
    <text evidence="2">The sequence shown here is derived from an EMBL/GenBank/DDBJ whole genome shotgun (WGS) entry which is preliminary data.</text>
</comment>
<dbReference type="InterPro" id="IPR023614">
    <property type="entry name" value="Porin_dom_sf"/>
</dbReference>
<accession>A0A1B8QDS0</accession>
<dbReference type="Gene3D" id="2.40.160.10">
    <property type="entry name" value="Porin"/>
    <property type="match status" value="1"/>
</dbReference>
<feature type="chain" id="PRO_5008612297" description="Porin" evidence="1">
    <location>
        <begin position="20"/>
        <end position="263"/>
    </location>
</feature>
<reference evidence="2 3" key="1">
    <citation type="submission" date="2016-06" db="EMBL/GenBank/DDBJ databases">
        <title>Draft genome of Moraxella atlantae CCUG 66109.</title>
        <authorList>
            <person name="Salva-Serra F."/>
            <person name="Engstrom-Jakobsson H."/>
            <person name="Thorell K."/>
            <person name="Gonzales-Siles L."/>
            <person name="Karlsson R."/>
            <person name="Boulund F."/>
            <person name="Engstrand L."/>
            <person name="Kristiansson E."/>
            <person name="Moore E."/>
        </authorList>
    </citation>
    <scope>NUCLEOTIDE SEQUENCE [LARGE SCALE GENOMIC DNA]</scope>
    <source>
        <strain evidence="2 3">CCUG 66109</strain>
    </source>
</reference>
<keyword evidence="1" id="KW-0732">Signal</keyword>
<evidence type="ECO:0000313" key="3">
    <source>
        <dbReference type="Proteomes" id="UP000092508"/>
    </source>
</evidence>
<dbReference type="OrthoDB" id="9773582at2"/>
<dbReference type="Proteomes" id="UP000092508">
    <property type="component" value="Unassembled WGS sequence"/>
</dbReference>
<dbReference type="EMBL" id="LZMZ01000010">
    <property type="protein sequence ID" value="OBX79797.1"/>
    <property type="molecule type" value="Genomic_DNA"/>
</dbReference>
<dbReference type="AlphaFoldDB" id="A0A1B8QDS0"/>
<dbReference type="STRING" id="34059.A9308_05250"/>
<sequence length="263" mass="29960">MKQYITLLGLLVSCQLSQAANELDINYQHQNLKDIHDADIVKVAAKFPEYRFLNAIYSDLIFKNWDLEDSKLDKNGVSGTVVGYYDIGTSKDFAGVTQAQYATSDLFPKSTLYQEISYRAGDKKNILLGIGIGWQDYYDDDSELFYKVGPVYYFENGSVSYKYGKYNDSKSKLNSISANYDFNNRWKIAGTYNFGEGHWNYQDTVLLNSVNVKSSEFDVKVSRQINPETSIYMSAGKTRVKDKDTDKVSLNSDNFGVGLHYSW</sequence>